<reference evidence="1 4" key="1">
    <citation type="journal article" date="2015" name="Genome Announc.">
        <title>Complete Genome Sequence of the Nitrogen-Fixing and Solvent-Producing Clostridium pasteurianum DSM 525.</title>
        <authorList>
            <person name="Poehlein A."/>
            <person name="Grosse-Honebrink A."/>
            <person name="Zhang Y."/>
            <person name="Minton N.P."/>
            <person name="Daniel R."/>
        </authorList>
    </citation>
    <scope>NUCLEOTIDE SEQUENCE [LARGE SCALE GENOMIC DNA]</scope>
    <source>
        <strain evidence="1">DSM 525</strain>
        <strain evidence="4">DSM 525 / ATCC 6013</strain>
    </source>
</reference>
<evidence type="ECO:0000313" key="3">
    <source>
        <dbReference type="Proteomes" id="UP000028042"/>
    </source>
</evidence>
<dbReference type="eggNOG" id="COG0702">
    <property type="taxonomic scope" value="Bacteria"/>
</dbReference>
<evidence type="ECO:0000313" key="2">
    <source>
        <dbReference type="EMBL" id="KRU11183.1"/>
    </source>
</evidence>
<evidence type="ECO:0000313" key="1">
    <source>
        <dbReference type="EMBL" id="AJA52809.1"/>
    </source>
</evidence>
<dbReference type="KEGG" id="cpat:CLPA_c27540"/>
<protein>
    <submittedName>
        <fullName evidence="1">Uncharacterized protein</fullName>
    </submittedName>
</protein>
<dbReference type="Proteomes" id="UP000028042">
    <property type="component" value="Unassembled WGS sequence"/>
</dbReference>
<dbReference type="GeneID" id="93076234"/>
<dbReference type="KEGG" id="cpae:CPAST_c27540"/>
<gene>
    <name evidence="1" type="ORF">CLPA_c27540</name>
    <name evidence="2" type="ORF">CP6013_00430</name>
</gene>
<sequence length="45" mass="4958">MRYIVTGADGQLGGRVSSNMLNEVSGDQLIFTCPESIFNIIWKVP</sequence>
<keyword evidence="4" id="KW-1185">Reference proteome</keyword>
<name>A0A0H3J4F3_CLOPA</name>
<dbReference type="EMBL" id="CP009268">
    <property type="protein sequence ID" value="AJA52809.1"/>
    <property type="molecule type" value="Genomic_DNA"/>
</dbReference>
<reference evidence="2 3" key="3">
    <citation type="journal article" name="Genome Announc.">
        <title>Improved Draft Genome Sequence of Clostridium pasteurianum Strain ATCC 6013 (DSM 525) Using a Hybrid Next-Generation Sequencing Approach.</title>
        <authorList>
            <person name="Pyne M.E."/>
            <person name="Utturkar S."/>
            <person name="Brown S.D."/>
            <person name="Moo-Young M."/>
            <person name="Chung D.A."/>
            <person name="Chou C.P."/>
        </authorList>
    </citation>
    <scope>NUCLEOTIDE SEQUENCE [LARGE SCALE GENOMIC DNA]</scope>
    <source>
        <strain evidence="2 3">ATCC 6013</strain>
    </source>
</reference>
<reference evidence="2" key="2">
    <citation type="submission" date="2015-10" db="EMBL/GenBank/DDBJ databases">
        <title>Improved Draft Genome Sequence of Clostridium pasteurianum Strain ATCC 6013 (DSM 525) Using a Hybrid Next-Generation Sequencing Approach.</title>
        <authorList>
            <person name="Pyne M.E."/>
            <person name="Utturkar S.M."/>
            <person name="Brown S.D."/>
            <person name="Moo-Young M."/>
            <person name="Chung D.A."/>
            <person name="Chou P.C."/>
        </authorList>
    </citation>
    <scope>NUCLEOTIDE SEQUENCE</scope>
    <source>
        <strain evidence="2">ATCC 6013</strain>
    </source>
</reference>
<organism evidence="1 4">
    <name type="scientific">Clostridium pasteurianum DSM 525 = ATCC 6013</name>
    <dbReference type="NCBI Taxonomy" id="1262449"/>
    <lineage>
        <taxon>Bacteria</taxon>
        <taxon>Bacillati</taxon>
        <taxon>Bacillota</taxon>
        <taxon>Clostridia</taxon>
        <taxon>Eubacteriales</taxon>
        <taxon>Clostridiaceae</taxon>
        <taxon>Clostridium</taxon>
    </lineage>
</organism>
<proteinExistence type="predicted"/>
<dbReference type="EMBL" id="JPGY02000001">
    <property type="protein sequence ID" value="KRU11183.1"/>
    <property type="molecule type" value="Genomic_DNA"/>
</dbReference>
<dbReference type="RefSeq" id="WP_003442787.1">
    <property type="nucleotide sequence ID" value="NZ_ANZB01000003.1"/>
</dbReference>
<evidence type="ECO:0000313" key="4">
    <source>
        <dbReference type="Proteomes" id="UP000030905"/>
    </source>
</evidence>
<accession>A0A0H3J4F3</accession>
<dbReference type="AlphaFoldDB" id="A0A0H3J4F3"/>
<dbReference type="Proteomes" id="UP000030905">
    <property type="component" value="Chromosome"/>
</dbReference>
<dbReference type="PATRIC" id="fig|1262449.3.peg.1199"/>